<gene>
    <name evidence="2" type="ORF">ACH5RR_034013</name>
</gene>
<evidence type="ECO:0000313" key="3">
    <source>
        <dbReference type="Proteomes" id="UP001630127"/>
    </source>
</evidence>
<feature type="compositionally biased region" description="Polar residues" evidence="1">
    <location>
        <begin position="49"/>
        <end position="60"/>
    </location>
</feature>
<proteinExistence type="predicted"/>
<dbReference type="AlphaFoldDB" id="A0ABD2YCM7"/>
<dbReference type="EMBL" id="JBJUIK010000014">
    <property type="protein sequence ID" value="KAL3504172.1"/>
    <property type="molecule type" value="Genomic_DNA"/>
</dbReference>
<name>A0ABD2YCM7_9GENT</name>
<protein>
    <submittedName>
        <fullName evidence="2">Uncharacterized protein</fullName>
    </submittedName>
</protein>
<comment type="caution">
    <text evidence="2">The sequence shown here is derived from an EMBL/GenBank/DDBJ whole genome shotgun (WGS) entry which is preliminary data.</text>
</comment>
<feature type="region of interest" description="Disordered" evidence="1">
    <location>
        <begin position="41"/>
        <end position="122"/>
    </location>
</feature>
<evidence type="ECO:0000313" key="2">
    <source>
        <dbReference type="EMBL" id="KAL3504172.1"/>
    </source>
</evidence>
<keyword evidence="3" id="KW-1185">Reference proteome</keyword>
<dbReference type="Proteomes" id="UP001630127">
    <property type="component" value="Unassembled WGS sequence"/>
</dbReference>
<evidence type="ECO:0000256" key="1">
    <source>
        <dbReference type="SAM" id="MobiDB-lite"/>
    </source>
</evidence>
<feature type="compositionally biased region" description="Basic residues" evidence="1">
    <location>
        <begin position="86"/>
        <end position="96"/>
    </location>
</feature>
<reference evidence="2 3" key="1">
    <citation type="submission" date="2024-11" db="EMBL/GenBank/DDBJ databases">
        <title>A near-complete genome assembly of Cinchona calisaya.</title>
        <authorList>
            <person name="Lian D.C."/>
            <person name="Zhao X.W."/>
            <person name="Wei L."/>
        </authorList>
    </citation>
    <scope>NUCLEOTIDE SEQUENCE [LARGE SCALE GENOMIC DNA]</scope>
    <source>
        <tissue evidence="2">Nenye</tissue>
    </source>
</reference>
<feature type="compositionally biased region" description="Basic and acidic residues" evidence="1">
    <location>
        <begin position="61"/>
        <end position="84"/>
    </location>
</feature>
<sequence>MNSTDRVVKLVKMLVMLSQNGSGYNEDNRSDIVMLMKEEKREVDRNELNKQSSETGQNTRDIGEGSRSDTQISRKEAKDEEVNPKKLNKNRRRIVKKSQNGSCDNEDSGSDIVILMEEGKGE</sequence>
<accession>A0ABD2YCM7</accession>
<organism evidence="2 3">
    <name type="scientific">Cinchona calisaya</name>
    <dbReference type="NCBI Taxonomy" id="153742"/>
    <lineage>
        <taxon>Eukaryota</taxon>
        <taxon>Viridiplantae</taxon>
        <taxon>Streptophyta</taxon>
        <taxon>Embryophyta</taxon>
        <taxon>Tracheophyta</taxon>
        <taxon>Spermatophyta</taxon>
        <taxon>Magnoliopsida</taxon>
        <taxon>eudicotyledons</taxon>
        <taxon>Gunneridae</taxon>
        <taxon>Pentapetalae</taxon>
        <taxon>asterids</taxon>
        <taxon>lamiids</taxon>
        <taxon>Gentianales</taxon>
        <taxon>Rubiaceae</taxon>
        <taxon>Cinchonoideae</taxon>
        <taxon>Cinchoneae</taxon>
        <taxon>Cinchona</taxon>
    </lineage>
</organism>